<proteinExistence type="predicted"/>
<reference evidence="1 2" key="1">
    <citation type="journal article" date="2021" name="Int. J. Syst. Evol. Microbiol.">
        <title>Steroidobacter gossypii sp. nov., isolated from soil of cotton cropping field.</title>
        <authorList>
            <person name="Huang R."/>
            <person name="Yang S."/>
            <person name="Zhen C."/>
            <person name="Liu W."/>
        </authorList>
    </citation>
    <scope>NUCLEOTIDE SEQUENCE [LARGE SCALE GENOMIC DNA]</scope>
    <source>
        <strain evidence="1 2">S1-65</strain>
    </source>
</reference>
<keyword evidence="2" id="KW-1185">Reference proteome</keyword>
<evidence type="ECO:0000313" key="1">
    <source>
        <dbReference type="EMBL" id="MBM0106345.1"/>
    </source>
</evidence>
<dbReference type="Gene3D" id="3.30.1150.10">
    <property type="match status" value="1"/>
</dbReference>
<organism evidence="1 2">
    <name type="scientific">Steroidobacter gossypii</name>
    <dbReference type="NCBI Taxonomy" id="2805490"/>
    <lineage>
        <taxon>Bacteria</taxon>
        <taxon>Pseudomonadati</taxon>
        <taxon>Pseudomonadota</taxon>
        <taxon>Gammaproteobacteria</taxon>
        <taxon>Steroidobacterales</taxon>
        <taxon>Steroidobacteraceae</taxon>
        <taxon>Steroidobacter</taxon>
    </lineage>
</organism>
<accession>A0ABS1WZE9</accession>
<dbReference type="SUPFAM" id="SSF74653">
    <property type="entry name" value="TolA/TonB C-terminal domain"/>
    <property type="match status" value="1"/>
</dbReference>
<protein>
    <submittedName>
        <fullName evidence="1">STN domain-containing protein</fullName>
    </submittedName>
</protein>
<comment type="caution">
    <text evidence="1">The sequence shown here is derived from an EMBL/GenBank/DDBJ whole genome shotgun (WGS) entry which is preliminary data.</text>
</comment>
<name>A0ABS1WZE9_9GAMM</name>
<dbReference type="RefSeq" id="WP_203168451.1">
    <property type="nucleotide sequence ID" value="NZ_JAEVLS010000003.1"/>
</dbReference>
<dbReference type="Gene3D" id="3.55.50.30">
    <property type="match status" value="1"/>
</dbReference>
<gene>
    <name evidence="1" type="ORF">JM946_16545</name>
</gene>
<dbReference type="Proteomes" id="UP000661077">
    <property type="component" value="Unassembled WGS sequence"/>
</dbReference>
<evidence type="ECO:0000313" key="2">
    <source>
        <dbReference type="Proteomes" id="UP000661077"/>
    </source>
</evidence>
<dbReference type="EMBL" id="JAEVLS010000003">
    <property type="protein sequence ID" value="MBM0106345.1"/>
    <property type="molecule type" value="Genomic_DNA"/>
</dbReference>
<sequence length="208" mass="21971">MPSARAQADHSGEHFEFDIPAQPLADALRRFASLTREPTLFRSDLVNGRSSTAVRGLYTSEVALHRLLEGTGLTAEKSDQGGRGGFVLNAIDPSVVAPRVALGNLAGYPGLIQARVWEALCAHARTAPGTYRTLLRFEVDGAGQIQRPRLLTSTGDAHRDAAMLATLLAVRLDGPPPADLPQPVTMLIVPRDAENGDAPSCDDGASGA</sequence>